<dbReference type="Gene3D" id="3.20.20.410">
    <property type="entry name" value="Protein of unknown function UPF0759"/>
    <property type="match status" value="1"/>
</dbReference>
<comment type="caution">
    <text evidence="1">The sequence shown here is derived from an EMBL/GenBank/DDBJ whole genome shotgun (WGS) entry which is preliminary data.</text>
</comment>
<dbReference type="Pfam" id="PF01904">
    <property type="entry name" value="DUF72"/>
    <property type="match status" value="1"/>
</dbReference>
<dbReference type="PANTHER" id="PTHR30348">
    <property type="entry name" value="UNCHARACTERIZED PROTEIN YECE"/>
    <property type="match status" value="1"/>
</dbReference>
<accession>X1LRW1</accession>
<sequence>MSRVKVGCCGFAKGREKYFQQFRLVEIQQTFYKPPSVGIVKKWCEEAPQDFEFSLKAWQLITHFPSSPTYRKAGLQFPADKESNYGFLKPGEEVFEAWAKTRNVAEALEAKVILFQCPAKFTETTENIANLRHFFTSINRGDFVFVWEPRGEWSNDVIVALCRDLDLVHCVNPLERAALWGKPRYFRLHGGRDYRHQYTDDELTKLLE</sequence>
<proteinExistence type="predicted"/>
<evidence type="ECO:0008006" key="2">
    <source>
        <dbReference type="Google" id="ProtNLM"/>
    </source>
</evidence>
<dbReference type="EMBL" id="BARV01014674">
    <property type="protein sequence ID" value="GAI21838.1"/>
    <property type="molecule type" value="Genomic_DNA"/>
</dbReference>
<name>X1LRW1_9ZZZZ</name>
<dbReference type="SUPFAM" id="SSF117396">
    <property type="entry name" value="TM1631-like"/>
    <property type="match status" value="1"/>
</dbReference>
<gene>
    <name evidence="1" type="ORF">S06H3_25486</name>
</gene>
<evidence type="ECO:0000313" key="1">
    <source>
        <dbReference type="EMBL" id="GAI21838.1"/>
    </source>
</evidence>
<feature type="non-terminal residue" evidence="1">
    <location>
        <position position="208"/>
    </location>
</feature>
<reference evidence="1" key="1">
    <citation type="journal article" date="2014" name="Front. Microbiol.">
        <title>High frequency of phylogenetically diverse reductive dehalogenase-homologous genes in deep subseafloor sedimentary metagenomes.</title>
        <authorList>
            <person name="Kawai M."/>
            <person name="Futagami T."/>
            <person name="Toyoda A."/>
            <person name="Takaki Y."/>
            <person name="Nishi S."/>
            <person name="Hori S."/>
            <person name="Arai W."/>
            <person name="Tsubouchi T."/>
            <person name="Morono Y."/>
            <person name="Uchiyama I."/>
            <person name="Ito T."/>
            <person name="Fujiyama A."/>
            <person name="Inagaki F."/>
            <person name="Takami H."/>
        </authorList>
    </citation>
    <scope>NUCLEOTIDE SEQUENCE</scope>
    <source>
        <strain evidence="1">Expedition CK06-06</strain>
    </source>
</reference>
<protein>
    <recommendedName>
        <fullName evidence="2">DUF72 domain-containing protein</fullName>
    </recommendedName>
</protein>
<dbReference type="AlphaFoldDB" id="X1LRW1"/>
<dbReference type="InterPro" id="IPR036520">
    <property type="entry name" value="UPF0759_sf"/>
</dbReference>
<dbReference type="InterPro" id="IPR002763">
    <property type="entry name" value="DUF72"/>
</dbReference>
<organism evidence="1">
    <name type="scientific">marine sediment metagenome</name>
    <dbReference type="NCBI Taxonomy" id="412755"/>
    <lineage>
        <taxon>unclassified sequences</taxon>
        <taxon>metagenomes</taxon>
        <taxon>ecological metagenomes</taxon>
    </lineage>
</organism>
<dbReference type="PANTHER" id="PTHR30348:SF4">
    <property type="entry name" value="DUF72 DOMAIN-CONTAINING PROTEIN"/>
    <property type="match status" value="1"/>
</dbReference>